<accession>A0ABU6WEQ8</accession>
<name>A0ABU6WEQ8_9FABA</name>
<evidence type="ECO:0000313" key="3">
    <source>
        <dbReference type="Proteomes" id="UP001341840"/>
    </source>
</evidence>
<dbReference type="Proteomes" id="UP001341840">
    <property type="component" value="Unassembled WGS sequence"/>
</dbReference>
<protein>
    <submittedName>
        <fullName evidence="2">Uncharacterized protein</fullName>
    </submittedName>
</protein>
<sequence length="50" mass="5775">MPQNEYEHEDANGGSHFESNNQEQEEEPQNSNAHEGNTKENGRSLKKRTF</sequence>
<organism evidence="2 3">
    <name type="scientific">Stylosanthes scabra</name>
    <dbReference type="NCBI Taxonomy" id="79078"/>
    <lineage>
        <taxon>Eukaryota</taxon>
        <taxon>Viridiplantae</taxon>
        <taxon>Streptophyta</taxon>
        <taxon>Embryophyta</taxon>
        <taxon>Tracheophyta</taxon>
        <taxon>Spermatophyta</taxon>
        <taxon>Magnoliopsida</taxon>
        <taxon>eudicotyledons</taxon>
        <taxon>Gunneridae</taxon>
        <taxon>Pentapetalae</taxon>
        <taxon>rosids</taxon>
        <taxon>fabids</taxon>
        <taxon>Fabales</taxon>
        <taxon>Fabaceae</taxon>
        <taxon>Papilionoideae</taxon>
        <taxon>50 kb inversion clade</taxon>
        <taxon>dalbergioids sensu lato</taxon>
        <taxon>Dalbergieae</taxon>
        <taxon>Pterocarpus clade</taxon>
        <taxon>Stylosanthes</taxon>
    </lineage>
</organism>
<reference evidence="2 3" key="1">
    <citation type="journal article" date="2023" name="Plants (Basel)">
        <title>Bridging the Gap: Combining Genomics and Transcriptomics Approaches to Understand Stylosanthes scabra, an Orphan Legume from the Brazilian Caatinga.</title>
        <authorList>
            <person name="Ferreira-Neto J.R.C."/>
            <person name="da Silva M.D."/>
            <person name="Binneck E."/>
            <person name="de Melo N.F."/>
            <person name="da Silva R.H."/>
            <person name="de Melo A.L.T.M."/>
            <person name="Pandolfi V."/>
            <person name="Bustamante F.O."/>
            <person name="Brasileiro-Vidal A.C."/>
            <person name="Benko-Iseppon A.M."/>
        </authorList>
    </citation>
    <scope>NUCLEOTIDE SEQUENCE [LARGE SCALE GENOMIC DNA]</scope>
    <source>
        <tissue evidence="2">Leaves</tissue>
    </source>
</reference>
<feature type="compositionally biased region" description="Basic and acidic residues" evidence="1">
    <location>
        <begin position="1"/>
        <end position="11"/>
    </location>
</feature>
<evidence type="ECO:0000313" key="2">
    <source>
        <dbReference type="EMBL" id="MED6183861.1"/>
    </source>
</evidence>
<proteinExistence type="predicted"/>
<comment type="caution">
    <text evidence="2">The sequence shown here is derived from an EMBL/GenBank/DDBJ whole genome shotgun (WGS) entry which is preliminary data.</text>
</comment>
<feature type="region of interest" description="Disordered" evidence="1">
    <location>
        <begin position="1"/>
        <end position="50"/>
    </location>
</feature>
<evidence type="ECO:0000256" key="1">
    <source>
        <dbReference type="SAM" id="MobiDB-lite"/>
    </source>
</evidence>
<keyword evidence="3" id="KW-1185">Reference proteome</keyword>
<gene>
    <name evidence="2" type="ORF">PIB30_041791</name>
</gene>
<dbReference type="EMBL" id="JASCZI010181476">
    <property type="protein sequence ID" value="MED6183861.1"/>
    <property type="molecule type" value="Genomic_DNA"/>
</dbReference>